<accession>K2K381</accession>
<dbReference type="eggNOG" id="COG4606">
    <property type="taxonomic scope" value="Bacteria"/>
</dbReference>
<evidence type="ECO:0000256" key="4">
    <source>
        <dbReference type="ARBA" id="ARBA00022475"/>
    </source>
</evidence>
<evidence type="ECO:0000313" key="9">
    <source>
        <dbReference type="EMBL" id="EKE82078.1"/>
    </source>
</evidence>
<evidence type="ECO:0000313" key="10">
    <source>
        <dbReference type="Proteomes" id="UP000014115"/>
    </source>
</evidence>
<reference evidence="9 10" key="1">
    <citation type="journal article" date="2012" name="J. Bacteriol.">
        <title>Genome Sequence of Idiomarina xiamenensis Type Strain 10-D-4.</title>
        <authorList>
            <person name="Lai Q."/>
            <person name="Wang L."/>
            <person name="Wang W."/>
            <person name="Shao Z."/>
        </authorList>
    </citation>
    <scope>NUCLEOTIDE SEQUENCE [LARGE SCALE GENOMIC DNA]</scope>
    <source>
        <strain evidence="9 10">10-D-4</strain>
    </source>
</reference>
<feature type="transmembrane region" description="Helical" evidence="8">
    <location>
        <begin position="295"/>
        <end position="315"/>
    </location>
</feature>
<dbReference type="PANTHER" id="PTHR30472">
    <property type="entry name" value="FERRIC ENTEROBACTIN TRANSPORT SYSTEM PERMEASE PROTEIN"/>
    <property type="match status" value="1"/>
</dbReference>
<dbReference type="PANTHER" id="PTHR30472:SF27">
    <property type="entry name" value="PETROBACTIN IMPORT SYSTEM PERMEASE PROTEIN YCLN"/>
    <property type="match status" value="1"/>
</dbReference>
<dbReference type="STRING" id="740709.A10D4_09884"/>
<proteinExistence type="inferred from homology"/>
<organism evidence="9 10">
    <name type="scientific">Idiomarina xiamenensis 10-D-4</name>
    <dbReference type="NCBI Taxonomy" id="740709"/>
    <lineage>
        <taxon>Bacteria</taxon>
        <taxon>Pseudomonadati</taxon>
        <taxon>Pseudomonadota</taxon>
        <taxon>Gammaproteobacteria</taxon>
        <taxon>Alteromonadales</taxon>
        <taxon>Idiomarinaceae</taxon>
        <taxon>Idiomarina</taxon>
    </lineage>
</organism>
<evidence type="ECO:0000256" key="5">
    <source>
        <dbReference type="ARBA" id="ARBA00022692"/>
    </source>
</evidence>
<dbReference type="GO" id="GO:0033214">
    <property type="term" value="P:siderophore-iron import into cell"/>
    <property type="evidence" value="ECO:0007669"/>
    <property type="project" value="TreeGrafter"/>
</dbReference>
<dbReference type="Pfam" id="PF01032">
    <property type="entry name" value="FecCD"/>
    <property type="match status" value="1"/>
</dbReference>
<feature type="transmembrane region" description="Helical" evidence="8">
    <location>
        <begin position="84"/>
        <end position="103"/>
    </location>
</feature>
<evidence type="ECO:0000256" key="1">
    <source>
        <dbReference type="ARBA" id="ARBA00004651"/>
    </source>
</evidence>
<dbReference type="AlphaFoldDB" id="K2K381"/>
<keyword evidence="7 8" id="KW-0472">Membrane</keyword>
<dbReference type="Gene3D" id="1.10.3470.10">
    <property type="entry name" value="ABC transporter involved in vitamin B12 uptake, BtuC"/>
    <property type="match status" value="1"/>
</dbReference>
<feature type="transmembrane region" description="Helical" evidence="8">
    <location>
        <begin position="228"/>
        <end position="250"/>
    </location>
</feature>
<sequence>MTRSRRLAYAALALLLPLLVLLSLAAGGQWLNPLGYWQHDASAQQVLLISRLPRTLSLLIAGAAMSIAGVLMQLLTQNRYVEPATAGTIASASLGLLLTALFWPSSPLLLKMLIASLFALLGSALFIAIIQRLKLLSPLLVPVIGLMLSAVIGALTTFIAVRFELLQALNAWLNGDFSSVLQGRYELLWLTAAIALVIFVVAERFAVAGMGYDVATNLGLNYHATQTLGLALVSVTTAVVVVVVGALPFLGLIVPNLISLAYGDQLRANLPLIALTGAALTMACDILGRVLIAPFEIPVGTLLGVIGALLFLWVLRQTREVAR</sequence>
<evidence type="ECO:0000256" key="3">
    <source>
        <dbReference type="ARBA" id="ARBA00022448"/>
    </source>
</evidence>
<protein>
    <submittedName>
        <fullName evidence="9">Petrobactin ABC transporter permease I</fullName>
    </submittedName>
</protein>
<dbReference type="GO" id="GO:0005886">
    <property type="term" value="C:plasma membrane"/>
    <property type="evidence" value="ECO:0007669"/>
    <property type="project" value="UniProtKB-SubCell"/>
</dbReference>
<evidence type="ECO:0000256" key="7">
    <source>
        <dbReference type="ARBA" id="ARBA00023136"/>
    </source>
</evidence>
<dbReference type="PATRIC" id="fig|740709.3.peg.1999"/>
<keyword evidence="3" id="KW-0813">Transport</keyword>
<gene>
    <name evidence="9" type="ORF">A10D4_09884</name>
</gene>
<feature type="transmembrane region" description="Helical" evidence="8">
    <location>
        <begin position="139"/>
        <end position="163"/>
    </location>
</feature>
<dbReference type="Proteomes" id="UP000014115">
    <property type="component" value="Unassembled WGS sequence"/>
</dbReference>
<dbReference type="RefSeq" id="WP_008489275.1">
    <property type="nucleotide sequence ID" value="NZ_AMRG01000012.1"/>
</dbReference>
<dbReference type="GO" id="GO:0022857">
    <property type="term" value="F:transmembrane transporter activity"/>
    <property type="evidence" value="ECO:0007669"/>
    <property type="project" value="InterPro"/>
</dbReference>
<dbReference type="InterPro" id="IPR000522">
    <property type="entry name" value="ABC_transptr_permease_BtuC"/>
</dbReference>
<evidence type="ECO:0000256" key="8">
    <source>
        <dbReference type="SAM" id="Phobius"/>
    </source>
</evidence>
<feature type="transmembrane region" description="Helical" evidence="8">
    <location>
        <begin position="187"/>
        <end position="207"/>
    </location>
</feature>
<dbReference type="OrthoDB" id="9811975at2"/>
<keyword evidence="10" id="KW-1185">Reference proteome</keyword>
<dbReference type="CDD" id="cd06550">
    <property type="entry name" value="TM_ABC_iron-siderophores_like"/>
    <property type="match status" value="1"/>
</dbReference>
<keyword evidence="4" id="KW-1003">Cell membrane</keyword>
<name>K2K381_9GAMM</name>
<comment type="similarity">
    <text evidence="2">Belongs to the binding-protein-dependent transport system permease family. FecCD subfamily.</text>
</comment>
<dbReference type="InterPro" id="IPR037294">
    <property type="entry name" value="ABC_BtuC-like"/>
</dbReference>
<comment type="subcellular location">
    <subcellularLocation>
        <location evidence="1">Cell membrane</location>
        <topology evidence="1">Multi-pass membrane protein</topology>
    </subcellularLocation>
</comment>
<feature type="transmembrane region" description="Helical" evidence="8">
    <location>
        <begin position="109"/>
        <end position="130"/>
    </location>
</feature>
<dbReference type="EMBL" id="AMRG01000012">
    <property type="protein sequence ID" value="EKE82078.1"/>
    <property type="molecule type" value="Genomic_DNA"/>
</dbReference>
<evidence type="ECO:0000256" key="6">
    <source>
        <dbReference type="ARBA" id="ARBA00022989"/>
    </source>
</evidence>
<comment type="caution">
    <text evidence="9">The sequence shown here is derived from an EMBL/GenBank/DDBJ whole genome shotgun (WGS) entry which is preliminary data.</text>
</comment>
<dbReference type="SUPFAM" id="SSF81345">
    <property type="entry name" value="ABC transporter involved in vitamin B12 uptake, BtuC"/>
    <property type="match status" value="1"/>
</dbReference>
<evidence type="ECO:0000256" key="2">
    <source>
        <dbReference type="ARBA" id="ARBA00007935"/>
    </source>
</evidence>
<feature type="transmembrane region" description="Helical" evidence="8">
    <location>
        <begin position="51"/>
        <end position="72"/>
    </location>
</feature>
<keyword evidence="5 8" id="KW-0812">Transmembrane</keyword>
<keyword evidence="6 8" id="KW-1133">Transmembrane helix</keyword>